<evidence type="ECO:0000259" key="3">
    <source>
        <dbReference type="PROSITE" id="PS51206"/>
    </source>
</evidence>
<dbReference type="InterPro" id="IPR027417">
    <property type="entry name" value="P-loop_NTPase"/>
</dbReference>
<dbReference type="EMBL" id="MF167425">
    <property type="protein sequence ID" value="ASQ40018.1"/>
    <property type="molecule type" value="Genomic_DNA"/>
</dbReference>
<dbReference type="Gene3D" id="3.40.50.300">
    <property type="entry name" value="P-loop containing nucleotide triphosphate hydrolases"/>
    <property type="match status" value="1"/>
</dbReference>
<dbReference type="RefSeq" id="YP_009545957.1">
    <property type="nucleotide sequence ID" value="NC_040152.1"/>
</dbReference>
<dbReference type="GO" id="GO:0005524">
    <property type="term" value="F:ATP binding"/>
    <property type="evidence" value="ECO:0007669"/>
    <property type="project" value="UniProtKB-KW"/>
</dbReference>
<evidence type="ECO:0000313" key="4">
    <source>
        <dbReference type="EMBL" id="ASQ40018.1"/>
    </source>
</evidence>
<proteinExistence type="predicted"/>
<reference evidence="4" key="1">
    <citation type="submission" date="2017-05" db="EMBL/GenBank/DDBJ databases">
        <title>Plastid comparative genomics reveals ancient divergence between Glaucophyte genera.</title>
        <authorList>
            <person name="Figueroa-Martinez F.J."/>
            <person name="Jackson C."/>
            <person name="Reyes-Prieto A."/>
        </authorList>
    </citation>
    <scope>NUCLEOTIDE SEQUENCE</scope>
    <source>
        <strain evidence="4">SAG 229-2</strain>
    </source>
</reference>
<sequence>MDQETYEFLQNLVNDDSLHWTTIRFMLSCILRHRTDSQLIFYMYGAANSGKSTLAKWLEYVLGPERCATTTLAKLRSRFGTFQIVNKTLVIIPDVINRFTDDFESFLKNVSRGEIITVEQKFVNAIGYRPNCNILIHGNHDIIFKDPGLQRSVIKIPCFSTPKEGKPHMLDTLINNSPEIIRWAFGCPISHIDYRTVVGLKEILNNEVEDDPVLQWCTTVLFRCHPDQGEPLGLKAENNRSTLYGNYSFWCEQNDFFPLFPSKFPHRLLHTLSSLNAPVLKRRRSGGIYLLGVSFTGNPSDKIRLVRSEPLKRFTEEISDPAKSSTDAPILF</sequence>
<name>A0A3G1IVE3_9EUKA</name>
<dbReference type="InterPro" id="IPR045455">
    <property type="entry name" value="NrS-1_pol-like_helicase"/>
</dbReference>
<keyword evidence="4" id="KW-0934">Plastid</keyword>
<dbReference type="SUPFAM" id="SSF52540">
    <property type="entry name" value="P-loop containing nucleoside triphosphate hydrolases"/>
    <property type="match status" value="1"/>
</dbReference>
<keyword evidence="1" id="KW-0547">Nucleotide-binding</keyword>
<evidence type="ECO:0000256" key="1">
    <source>
        <dbReference type="ARBA" id="ARBA00022741"/>
    </source>
</evidence>
<feature type="domain" description="SF3 helicase" evidence="3">
    <location>
        <begin position="4"/>
        <end position="174"/>
    </location>
</feature>
<accession>A0A3G1IVE3</accession>
<organism evidence="4">
    <name type="scientific">Glaucocystis incrassata</name>
    <dbReference type="NCBI Taxonomy" id="1789788"/>
    <lineage>
        <taxon>Eukaryota</taxon>
        <taxon>Glaucocystophyceae</taxon>
        <taxon>Glaucocystales</taxon>
        <taxon>Glaucocystaceae</taxon>
        <taxon>Glaucocystis</taxon>
    </lineage>
</organism>
<dbReference type="GeneID" id="38575383"/>
<dbReference type="AlphaFoldDB" id="A0A3G1IVE3"/>
<dbReference type="Pfam" id="PF19263">
    <property type="entry name" value="DUF5906"/>
    <property type="match status" value="1"/>
</dbReference>
<evidence type="ECO:0000256" key="2">
    <source>
        <dbReference type="ARBA" id="ARBA00022840"/>
    </source>
</evidence>
<keyword evidence="2" id="KW-0067">ATP-binding</keyword>
<dbReference type="InterPro" id="IPR014015">
    <property type="entry name" value="Helicase_SF3_DNA-vir"/>
</dbReference>
<dbReference type="PROSITE" id="PS51206">
    <property type="entry name" value="SF3_HELICASE_1"/>
    <property type="match status" value="1"/>
</dbReference>
<gene>
    <name evidence="4" type="primary">orf166</name>
</gene>
<geneLocation type="plastid" evidence="4"/>
<protein>
    <recommendedName>
        <fullName evidence="3">SF3 helicase domain-containing protein</fullName>
    </recommendedName>
</protein>